<reference evidence="3 4" key="2">
    <citation type="submission" date="2018-11" db="EMBL/GenBank/DDBJ databases">
        <authorList>
            <consortium name="Pathogen Informatics"/>
        </authorList>
    </citation>
    <scope>NUCLEOTIDE SEQUENCE [LARGE SCALE GENOMIC DNA]</scope>
</reference>
<evidence type="ECO:0000313" key="3">
    <source>
        <dbReference type="EMBL" id="VDO92039.1"/>
    </source>
</evidence>
<dbReference type="GO" id="GO:0003682">
    <property type="term" value="F:chromatin binding"/>
    <property type="evidence" value="ECO:0007669"/>
    <property type="project" value="TreeGrafter"/>
</dbReference>
<reference evidence="5" key="1">
    <citation type="submission" date="2016-06" db="UniProtKB">
        <authorList>
            <consortium name="WormBaseParasite"/>
        </authorList>
    </citation>
    <scope>IDENTIFICATION</scope>
</reference>
<accession>A0A183IAX3</accession>
<dbReference type="Proteomes" id="UP000270296">
    <property type="component" value="Unassembled WGS sequence"/>
</dbReference>
<feature type="compositionally biased region" description="Polar residues" evidence="1">
    <location>
        <begin position="249"/>
        <end position="262"/>
    </location>
</feature>
<organism evidence="5">
    <name type="scientific">Soboliphyme baturini</name>
    <dbReference type="NCBI Taxonomy" id="241478"/>
    <lineage>
        <taxon>Eukaryota</taxon>
        <taxon>Metazoa</taxon>
        <taxon>Ecdysozoa</taxon>
        <taxon>Nematoda</taxon>
        <taxon>Enoplea</taxon>
        <taxon>Dorylaimia</taxon>
        <taxon>Dioctophymatida</taxon>
        <taxon>Dioctophymatoidea</taxon>
        <taxon>Soboliphymatidae</taxon>
        <taxon>Soboliphyme</taxon>
    </lineage>
</organism>
<dbReference type="OrthoDB" id="5850258at2759"/>
<dbReference type="EMBL" id="UZAM01006620">
    <property type="protein sequence ID" value="VDO92039.1"/>
    <property type="molecule type" value="Genomic_DNA"/>
</dbReference>
<evidence type="ECO:0000256" key="1">
    <source>
        <dbReference type="SAM" id="MobiDB-lite"/>
    </source>
</evidence>
<dbReference type="Gene3D" id="1.10.150.50">
    <property type="entry name" value="Transcription Factor, Ets-1"/>
    <property type="match status" value="1"/>
</dbReference>
<dbReference type="AlphaFoldDB" id="A0A183IAX3"/>
<gene>
    <name evidence="3" type="ORF">SBAD_LOCUS767</name>
</gene>
<dbReference type="GO" id="GO:0045892">
    <property type="term" value="P:negative regulation of DNA-templated transcription"/>
    <property type="evidence" value="ECO:0007669"/>
    <property type="project" value="TreeGrafter"/>
</dbReference>
<feature type="compositionally biased region" description="Basic and acidic residues" evidence="1">
    <location>
        <begin position="325"/>
        <end position="335"/>
    </location>
</feature>
<name>A0A183IAX3_9BILA</name>
<feature type="domain" description="SAM" evidence="2">
    <location>
        <begin position="420"/>
        <end position="484"/>
    </location>
</feature>
<feature type="compositionally biased region" description="Basic and acidic residues" evidence="1">
    <location>
        <begin position="8"/>
        <end position="19"/>
    </location>
</feature>
<dbReference type="SMART" id="SM00454">
    <property type="entry name" value="SAM"/>
    <property type="match status" value="1"/>
</dbReference>
<feature type="compositionally biased region" description="Low complexity" evidence="1">
    <location>
        <begin position="105"/>
        <end position="118"/>
    </location>
</feature>
<evidence type="ECO:0000313" key="5">
    <source>
        <dbReference type="WBParaSite" id="SBAD_0000079001-mRNA-1"/>
    </source>
</evidence>
<dbReference type="InterPro" id="IPR013761">
    <property type="entry name" value="SAM/pointed_sf"/>
</dbReference>
<evidence type="ECO:0000259" key="2">
    <source>
        <dbReference type="PROSITE" id="PS50105"/>
    </source>
</evidence>
<feature type="compositionally biased region" description="Pro residues" evidence="1">
    <location>
        <begin position="366"/>
        <end position="375"/>
    </location>
</feature>
<dbReference type="InterPro" id="IPR050548">
    <property type="entry name" value="PcG_chromatin_remod_factors"/>
</dbReference>
<keyword evidence="4" id="KW-1185">Reference proteome</keyword>
<feature type="region of interest" description="Disordered" evidence="1">
    <location>
        <begin position="95"/>
        <end position="132"/>
    </location>
</feature>
<dbReference type="Pfam" id="PF00536">
    <property type="entry name" value="SAM_1"/>
    <property type="match status" value="1"/>
</dbReference>
<dbReference type="PANTHER" id="PTHR12247">
    <property type="entry name" value="POLYCOMB GROUP PROTEIN"/>
    <property type="match status" value="1"/>
</dbReference>
<dbReference type="SUPFAM" id="SSF47769">
    <property type="entry name" value="SAM/Pointed domain"/>
    <property type="match status" value="1"/>
</dbReference>
<dbReference type="PROSITE" id="PS50105">
    <property type="entry name" value="SAM_DOMAIN"/>
    <property type="match status" value="1"/>
</dbReference>
<feature type="compositionally biased region" description="Low complexity" evidence="1">
    <location>
        <begin position="263"/>
        <end position="274"/>
    </location>
</feature>
<feature type="region of interest" description="Disordered" evidence="1">
    <location>
        <begin position="1"/>
        <end position="21"/>
    </location>
</feature>
<evidence type="ECO:0000313" key="4">
    <source>
        <dbReference type="Proteomes" id="UP000270296"/>
    </source>
</evidence>
<dbReference type="WBParaSite" id="SBAD_0000079001-mRNA-1">
    <property type="protein sequence ID" value="SBAD_0000079001-mRNA-1"/>
    <property type="gene ID" value="SBAD_0000079001"/>
</dbReference>
<proteinExistence type="predicted"/>
<dbReference type="GO" id="GO:0005634">
    <property type="term" value="C:nucleus"/>
    <property type="evidence" value="ECO:0007669"/>
    <property type="project" value="TreeGrafter"/>
</dbReference>
<feature type="region of interest" description="Disordered" evidence="1">
    <location>
        <begin position="249"/>
        <end position="284"/>
    </location>
</feature>
<feature type="region of interest" description="Disordered" evidence="1">
    <location>
        <begin position="352"/>
        <end position="380"/>
    </location>
</feature>
<protein>
    <submittedName>
        <fullName evidence="5">SAM domain-containing protein</fullName>
    </submittedName>
</protein>
<feature type="region of interest" description="Disordered" evidence="1">
    <location>
        <begin position="306"/>
        <end position="339"/>
    </location>
</feature>
<dbReference type="GO" id="GO:0042393">
    <property type="term" value="F:histone binding"/>
    <property type="evidence" value="ECO:0007669"/>
    <property type="project" value="TreeGrafter"/>
</dbReference>
<dbReference type="InterPro" id="IPR001660">
    <property type="entry name" value="SAM"/>
</dbReference>
<feature type="compositionally biased region" description="Polar residues" evidence="1">
    <location>
        <begin position="95"/>
        <end position="104"/>
    </location>
</feature>
<dbReference type="CDD" id="cd09509">
    <property type="entry name" value="SAM_Polycomb"/>
    <property type="match status" value="1"/>
</dbReference>
<sequence>MESTSSDKNVHSVKSDPKFVSDGSAITSHGVLSSSSTLVDTRSLISGSRPANVPLVVSGQGSNPALASNGQPQAIILNHFGQPLGIGSQQTVFAVPFTPTSQPPSSESIGGASGAGSSKPLAQQPPSTPIHQPPLVMAYRAPSVQHPVASQLSNFNVSNTTHQLPLFPNVGSNATSALAAVSAFNAPILLPTGQMVFRTPHGQLIGFQVPALNRNGICTDPSTAAAAGVTASHFSAKFPLPKTYSNSVPLASHSAQHSTTLNHGVSKHSVSSGKSHAHADPRDTAEAKAVAAAIVAATAAKAATISSTKVSSTKDVKSDSAAPEKTVDKMSKQRSCDASSVVPEAVLNGTMGVETTELEKRTQPQPSRPVTPPRGSPLSPFLSPKELIDEGSQKFTVTVDSDIHAMFLQQLEEYAKSAKPQVQEVQMWLSSLGPGVAQYCNTFQQQEIDGQALLLLHEDHLVRTMGLKLGPAVKVCAALKILRG</sequence>